<dbReference type="eggNOG" id="ENOG50340FS">
    <property type="taxonomic scope" value="Bacteria"/>
</dbReference>
<dbReference type="HOGENOM" id="CLU_583784_0_0_6"/>
<sequence length="474" mass="54281">MNEQQLRNSFKHALSNLINEVTQSIDSGESDPYEKSRADTLHEHNTRILFFDRLMTLLGWSLGPKGNVAEEVRIKAETMRFMDYVGLNEDTKAPLIIFEAKAWDKPFVSARKSEERSTDDDLIVAAIRHILNDGPDNESPVLNQWHDYLKQVMGYVRTMKTEYNHDTPCAVLSSGKWTVIFTNPVLTFVNGRVSTSNIKIFRLETYNNDADILFDLLHHSVLANDIPFLSRPTQIREYLEIDSITATFYGLHVHYEETGSKFFGPKPRVLIYPILILQRMDGVFAFISNHGKNSPLEYTRNNDSHPENLTEHLDSIISCIDELHHNCEKELNSKLTIQPVEDFPGFPSTSSMNHSLLMVKPIKNAPNAWFVVTGTEKHYLRNTTIIKSCRFHAWADCHAEGCANGTSAISIRSTDPRVIFIDKEIHHCANQTVYDRKKKNCHILSIDERVCCQTCNYFNLCWTQAEQDKLPCGK</sequence>
<organism evidence="1 2">
    <name type="scientific">Enterobacter lignolyticus (strain SCF1)</name>
    <dbReference type="NCBI Taxonomy" id="701347"/>
    <lineage>
        <taxon>Bacteria</taxon>
        <taxon>Pseudomonadati</taxon>
        <taxon>Pseudomonadota</taxon>
        <taxon>Gammaproteobacteria</taxon>
        <taxon>Enterobacterales</taxon>
        <taxon>Enterobacteriaceae</taxon>
        <taxon>Pluralibacter</taxon>
    </lineage>
</organism>
<protein>
    <submittedName>
        <fullName evidence="1">Uncharacterized protein</fullName>
    </submittedName>
</protein>
<dbReference type="Proteomes" id="UP000006872">
    <property type="component" value="Chromosome"/>
</dbReference>
<accession>E3G145</accession>
<evidence type="ECO:0000313" key="1">
    <source>
        <dbReference type="EMBL" id="ADO47959.1"/>
    </source>
</evidence>
<dbReference type="EMBL" id="CP002272">
    <property type="protein sequence ID" value="ADO47959.1"/>
    <property type="molecule type" value="Genomic_DNA"/>
</dbReference>
<dbReference type="RefSeq" id="WP_013365702.1">
    <property type="nucleotide sequence ID" value="NC_014618.1"/>
</dbReference>
<gene>
    <name evidence="1" type="ordered locus">Entcl_1699</name>
</gene>
<keyword evidence="2" id="KW-1185">Reference proteome</keyword>
<name>E3G145_ENTLS</name>
<reference evidence="2" key="1">
    <citation type="submission" date="2010-10" db="EMBL/GenBank/DDBJ databases">
        <title>Complete sequence of Enterobacter cloacae SCF1.</title>
        <authorList>
            <consortium name="US DOE Joint Genome Institute"/>
            <person name="Lucas S."/>
            <person name="Copeland A."/>
            <person name="Lapidus A."/>
            <person name="Cheng J.-F."/>
            <person name="Bruce D."/>
            <person name="Goodwin L."/>
            <person name="Pitluck S."/>
            <person name="Davenport K."/>
            <person name="Detter J.C."/>
            <person name="Han C."/>
            <person name="Tapia R."/>
            <person name="Land M."/>
            <person name="Hauser L."/>
            <person name="Chang Y.-J."/>
            <person name="Jeffries C."/>
            <person name="Kyrpides N."/>
            <person name="Ivanova N."/>
            <person name="Mikhailova N."/>
            <person name="DeAngelis K."/>
            <person name="Arkin A.P."/>
            <person name="Chivian D."/>
            <person name="Edwards B."/>
            <person name="Woo H."/>
            <person name="Hazen T.C."/>
            <person name="Woyke T."/>
        </authorList>
    </citation>
    <scope>NUCLEOTIDE SEQUENCE [LARGE SCALE GENOMIC DNA]</scope>
    <source>
        <strain evidence="2">SCF1</strain>
    </source>
</reference>
<dbReference type="AlphaFoldDB" id="E3G145"/>
<proteinExistence type="predicted"/>
<dbReference type="KEGG" id="esc:Entcl_1699"/>
<evidence type="ECO:0000313" key="2">
    <source>
        <dbReference type="Proteomes" id="UP000006872"/>
    </source>
</evidence>
<reference evidence="1 2" key="2">
    <citation type="journal article" date="2011" name="Stand. Genomic Sci.">
        <title>Complete genome sequence of 'Enterobacter lignolyticus' SCF1.</title>
        <authorList>
            <person name="Deangelis K.M."/>
            <person name="D'Haeseleer P."/>
            <person name="Chivian D."/>
            <person name="Fortney J.L."/>
            <person name="Khudyakov J."/>
            <person name="Simmons B."/>
            <person name="Woo H."/>
            <person name="Arkin A.P."/>
            <person name="Davenport K.W."/>
            <person name="Goodwin L."/>
            <person name="Chen A."/>
            <person name="Ivanova N."/>
            <person name="Kyrpides N.C."/>
            <person name="Mavromatis K."/>
            <person name="Woyke T."/>
            <person name="Hazen T.C."/>
        </authorList>
    </citation>
    <scope>NUCLEOTIDE SEQUENCE [LARGE SCALE GENOMIC DNA]</scope>
    <source>
        <strain evidence="1 2">SCF1</strain>
    </source>
</reference>